<keyword evidence="2" id="KW-0677">Repeat</keyword>
<dbReference type="InterPro" id="IPR019775">
    <property type="entry name" value="WD40_repeat_CS"/>
</dbReference>
<dbReference type="RefSeq" id="XP_007396157.1">
    <property type="nucleotide sequence ID" value="XM_007396095.1"/>
</dbReference>
<dbReference type="PANTHER" id="PTHR19848">
    <property type="entry name" value="WD40 REPEAT PROTEIN"/>
    <property type="match status" value="1"/>
</dbReference>
<feature type="domain" description="Anaphase-promoting complex subunit 4-like WD40" evidence="4">
    <location>
        <begin position="211"/>
        <end position="290"/>
    </location>
</feature>
<dbReference type="PANTHER" id="PTHR19848:SF8">
    <property type="entry name" value="F-BOX AND WD REPEAT DOMAIN CONTAINING 7"/>
    <property type="match status" value="1"/>
</dbReference>
<keyword evidence="6" id="KW-1185">Reference proteome</keyword>
<reference evidence="5 6" key="1">
    <citation type="journal article" date="2012" name="BMC Genomics">
        <title>Comparative genomics of the white-rot fungi, Phanerochaete carnosa and P. chrysosporium, to elucidate the genetic basis of the distinct wood types they colonize.</title>
        <authorList>
            <person name="Suzuki H."/>
            <person name="MacDonald J."/>
            <person name="Syed K."/>
            <person name="Salamov A."/>
            <person name="Hori C."/>
            <person name="Aerts A."/>
            <person name="Henrissat B."/>
            <person name="Wiebenga A."/>
            <person name="vanKuyk P.A."/>
            <person name="Barry K."/>
            <person name="Lindquist E."/>
            <person name="LaButti K."/>
            <person name="Lapidus A."/>
            <person name="Lucas S."/>
            <person name="Coutinho P."/>
            <person name="Gong Y."/>
            <person name="Samejima M."/>
            <person name="Mahadevan R."/>
            <person name="Abou-Zaid M."/>
            <person name="de Vries R.P."/>
            <person name="Igarashi K."/>
            <person name="Yadav J.S."/>
            <person name="Grigoriev I.V."/>
            <person name="Master E.R."/>
        </authorList>
    </citation>
    <scope>NUCLEOTIDE SEQUENCE [LARGE SCALE GENOMIC DNA]</scope>
    <source>
        <strain evidence="5 6">HHB-10118-sp</strain>
    </source>
</reference>
<dbReference type="PROSITE" id="PS00678">
    <property type="entry name" value="WD_REPEATS_1"/>
    <property type="match status" value="2"/>
</dbReference>
<dbReference type="STRING" id="650164.K5V075"/>
<dbReference type="SMART" id="SM00320">
    <property type="entry name" value="WD40"/>
    <property type="match status" value="7"/>
</dbReference>
<dbReference type="FunCoup" id="K5V075">
    <property type="interactions" value="164"/>
</dbReference>
<dbReference type="Proteomes" id="UP000008370">
    <property type="component" value="Unassembled WGS sequence"/>
</dbReference>
<evidence type="ECO:0000313" key="6">
    <source>
        <dbReference type="Proteomes" id="UP000008370"/>
    </source>
</evidence>
<dbReference type="PROSITE" id="PS50294">
    <property type="entry name" value="WD_REPEATS_REGION"/>
    <property type="match status" value="2"/>
</dbReference>
<dbReference type="KEGG" id="pco:PHACADRAFT_256753"/>
<dbReference type="GeneID" id="18916654"/>
<dbReference type="InterPro" id="IPR001680">
    <property type="entry name" value="WD40_rpt"/>
</dbReference>
<dbReference type="InterPro" id="IPR024977">
    <property type="entry name" value="Apc4-like_WD40_dom"/>
</dbReference>
<evidence type="ECO:0000256" key="2">
    <source>
        <dbReference type="ARBA" id="ARBA00022737"/>
    </source>
</evidence>
<dbReference type="EMBL" id="JH930472">
    <property type="protein sequence ID" value="EKM55846.1"/>
    <property type="molecule type" value="Genomic_DNA"/>
</dbReference>
<feature type="repeat" description="WD" evidence="3">
    <location>
        <begin position="287"/>
        <end position="328"/>
    </location>
</feature>
<evidence type="ECO:0000259" key="4">
    <source>
        <dbReference type="Pfam" id="PF12894"/>
    </source>
</evidence>
<dbReference type="Pfam" id="PF12894">
    <property type="entry name" value="ANAPC4_WD40"/>
    <property type="match status" value="1"/>
</dbReference>
<dbReference type="InterPro" id="IPR011047">
    <property type="entry name" value="Quinoprotein_ADH-like_sf"/>
</dbReference>
<dbReference type="InterPro" id="IPR015943">
    <property type="entry name" value="WD40/YVTN_repeat-like_dom_sf"/>
</dbReference>
<dbReference type="SUPFAM" id="SSF50998">
    <property type="entry name" value="Quinoprotein alcohol dehydrogenase-like"/>
    <property type="match status" value="1"/>
</dbReference>
<dbReference type="AlphaFoldDB" id="K5V075"/>
<dbReference type="OrthoDB" id="2685005at2759"/>
<evidence type="ECO:0000256" key="3">
    <source>
        <dbReference type="PROSITE-ProRule" id="PRU00221"/>
    </source>
</evidence>
<sequence>MHRQGRNYSAIPSGPSLAKIRRDQCVFLKRHKLRERLATLSRTIVAMTDGHGIMDEELDVIADGHSLSGEGEGPDGPDPLDILLEYMLETSHAEIVVASDDDVESIVGDNRVVDFASYLCQVQPPVEVNGRVGWLCTEYVISHERDRSFTCPTITRLDVEEWPNLTLAHAGRLEHGHVFISPPEAEARPLKSQQLILADSQDLLRSFACFAWSSDSKLLALSFFRSDVLLWRLSDGLLLQRLHDDQGHKNCVRSLAFSPNHDTLASGCINGTVVIWDIRSGRALLRLKAHDSTVRAIAYAPHGSLLATSYKDNSVGVWDISTGARLHTLRLNSCAHELAFSPDDSRLHIASERSCLIYDARTYANIATLQHEGAGDLDWSFSRQGDRIATISHEGQMKVWCAVTGEELLVVNHPRTLSCPVVFSPDGTEVLVACVADEMAIVYDSRTGRLRRNFKLSYTVKFAAYSPGGDYVVFGDDSGCPNVYDAKSGSFLAKFERFRDNMAELQARFLPDNQTLLVNFFNGPPHLCNIQDVMRMR</sequence>
<keyword evidence="1 3" id="KW-0853">WD repeat</keyword>
<evidence type="ECO:0000256" key="1">
    <source>
        <dbReference type="ARBA" id="ARBA00022574"/>
    </source>
</evidence>
<protein>
    <recommendedName>
        <fullName evidence="4">Anaphase-promoting complex subunit 4-like WD40 domain-containing protein</fullName>
    </recommendedName>
</protein>
<accession>K5V075</accession>
<dbReference type="Gene3D" id="2.130.10.10">
    <property type="entry name" value="YVTN repeat-like/Quinoprotein amine dehydrogenase"/>
    <property type="match status" value="2"/>
</dbReference>
<proteinExistence type="predicted"/>
<dbReference type="HOGENOM" id="CLU_000288_57_36_1"/>
<dbReference type="PROSITE" id="PS50082">
    <property type="entry name" value="WD_REPEATS_2"/>
    <property type="match status" value="2"/>
</dbReference>
<evidence type="ECO:0000313" key="5">
    <source>
        <dbReference type="EMBL" id="EKM55846.1"/>
    </source>
</evidence>
<name>K5V075_PHACS</name>
<feature type="repeat" description="WD" evidence="3">
    <location>
        <begin position="245"/>
        <end position="286"/>
    </location>
</feature>
<dbReference type="InParanoid" id="K5V075"/>
<organism evidence="5 6">
    <name type="scientific">Phanerochaete carnosa (strain HHB-10118-sp)</name>
    <name type="common">White-rot fungus</name>
    <name type="synonym">Peniophora carnosa</name>
    <dbReference type="NCBI Taxonomy" id="650164"/>
    <lineage>
        <taxon>Eukaryota</taxon>
        <taxon>Fungi</taxon>
        <taxon>Dikarya</taxon>
        <taxon>Basidiomycota</taxon>
        <taxon>Agaricomycotina</taxon>
        <taxon>Agaricomycetes</taxon>
        <taxon>Polyporales</taxon>
        <taxon>Phanerochaetaceae</taxon>
        <taxon>Phanerochaete</taxon>
    </lineage>
</organism>
<gene>
    <name evidence="5" type="ORF">PHACADRAFT_256753</name>
</gene>